<keyword evidence="1" id="KW-0472">Membrane</keyword>
<evidence type="ECO:0000256" key="1">
    <source>
        <dbReference type="SAM" id="Phobius"/>
    </source>
</evidence>
<dbReference type="RefSeq" id="WP_349641959.1">
    <property type="nucleotide sequence ID" value="NZ_CAWVOH010000002.1"/>
</dbReference>
<protein>
    <submittedName>
        <fullName evidence="2">Uncharacterized protein</fullName>
    </submittedName>
</protein>
<reference evidence="2 3" key="1">
    <citation type="submission" date="2024-01" db="EMBL/GenBank/DDBJ databases">
        <authorList>
            <person name="Botero Cardona J."/>
        </authorList>
    </citation>
    <scope>NUCLEOTIDE SEQUENCE [LARGE SCALE GENOMIC DNA]</scope>
    <source>
        <strain evidence="2 3">LMG 33000</strain>
    </source>
</reference>
<evidence type="ECO:0000313" key="3">
    <source>
        <dbReference type="Proteomes" id="UP001314241"/>
    </source>
</evidence>
<dbReference type="Proteomes" id="UP001314241">
    <property type="component" value="Unassembled WGS sequence"/>
</dbReference>
<proteinExistence type="predicted"/>
<feature type="transmembrane region" description="Helical" evidence="1">
    <location>
        <begin position="20"/>
        <end position="41"/>
    </location>
</feature>
<dbReference type="EMBL" id="CAWVOH010000002">
    <property type="protein sequence ID" value="CAK8054408.1"/>
    <property type="molecule type" value="Genomic_DNA"/>
</dbReference>
<organism evidence="2 3">
    <name type="scientific">Eupransor demetentiae</name>
    <dbReference type="NCBI Taxonomy" id="3109584"/>
    <lineage>
        <taxon>Bacteria</taxon>
        <taxon>Bacillati</taxon>
        <taxon>Bacillota</taxon>
        <taxon>Bacilli</taxon>
        <taxon>Lactobacillales</taxon>
        <taxon>Lactobacillaceae</taxon>
        <taxon>Eupransor</taxon>
    </lineage>
</organism>
<evidence type="ECO:0000313" key="2">
    <source>
        <dbReference type="EMBL" id="CAK8054408.1"/>
    </source>
</evidence>
<accession>A0ABP0ET41</accession>
<gene>
    <name evidence="2" type="ORF">R54876_GBNLAHCA_00976</name>
</gene>
<keyword evidence="3" id="KW-1185">Reference proteome</keyword>
<keyword evidence="1" id="KW-1133">Transmembrane helix</keyword>
<sequence length="42" mass="4912">MLEPLVEWFQKLTLRDKWLVFLVVLFVAGFFIGISIGLNLMN</sequence>
<keyword evidence="1" id="KW-0812">Transmembrane</keyword>
<name>A0ABP0ET41_9LACO</name>
<comment type="caution">
    <text evidence="2">The sequence shown here is derived from an EMBL/GenBank/DDBJ whole genome shotgun (WGS) entry which is preliminary data.</text>
</comment>